<dbReference type="Proteomes" id="UP001234178">
    <property type="component" value="Unassembled WGS sequence"/>
</dbReference>
<proteinExistence type="predicted"/>
<accession>A0ABR0AHR9</accession>
<name>A0ABR0AHR9_9CRUS</name>
<protein>
    <submittedName>
        <fullName evidence="1">Uncharacterized protein</fullName>
    </submittedName>
</protein>
<evidence type="ECO:0000313" key="2">
    <source>
        <dbReference type="Proteomes" id="UP001234178"/>
    </source>
</evidence>
<reference evidence="1 2" key="1">
    <citation type="journal article" date="2023" name="Nucleic Acids Res.">
        <title>The hologenome of Daphnia magna reveals possible DNA methylation and microbiome-mediated evolution of the host genome.</title>
        <authorList>
            <person name="Chaturvedi A."/>
            <person name="Li X."/>
            <person name="Dhandapani V."/>
            <person name="Marshall H."/>
            <person name="Kissane S."/>
            <person name="Cuenca-Cambronero M."/>
            <person name="Asole G."/>
            <person name="Calvet F."/>
            <person name="Ruiz-Romero M."/>
            <person name="Marangio P."/>
            <person name="Guigo R."/>
            <person name="Rago D."/>
            <person name="Mirbahai L."/>
            <person name="Eastwood N."/>
            <person name="Colbourne J.K."/>
            <person name="Zhou J."/>
            <person name="Mallon E."/>
            <person name="Orsini L."/>
        </authorList>
    </citation>
    <scope>NUCLEOTIDE SEQUENCE [LARGE SCALE GENOMIC DNA]</scope>
    <source>
        <strain evidence="1">LRV0_1</strain>
    </source>
</reference>
<comment type="caution">
    <text evidence="1">The sequence shown here is derived from an EMBL/GenBank/DDBJ whole genome shotgun (WGS) entry which is preliminary data.</text>
</comment>
<evidence type="ECO:0000313" key="1">
    <source>
        <dbReference type="EMBL" id="KAK4024675.1"/>
    </source>
</evidence>
<gene>
    <name evidence="1" type="ORF">OUZ56_010097</name>
</gene>
<keyword evidence="2" id="KW-1185">Reference proteome</keyword>
<dbReference type="EMBL" id="JAOYFB010000037">
    <property type="protein sequence ID" value="KAK4024675.1"/>
    <property type="molecule type" value="Genomic_DNA"/>
</dbReference>
<organism evidence="1 2">
    <name type="scientific">Daphnia magna</name>
    <dbReference type="NCBI Taxonomy" id="35525"/>
    <lineage>
        <taxon>Eukaryota</taxon>
        <taxon>Metazoa</taxon>
        <taxon>Ecdysozoa</taxon>
        <taxon>Arthropoda</taxon>
        <taxon>Crustacea</taxon>
        <taxon>Branchiopoda</taxon>
        <taxon>Diplostraca</taxon>
        <taxon>Cladocera</taxon>
        <taxon>Anomopoda</taxon>
        <taxon>Daphniidae</taxon>
        <taxon>Daphnia</taxon>
    </lineage>
</organism>
<sequence>MDNILGSIGRNEGQIKARLLGIRLTDIHVDCVAKIAEFELAEKEKMKEKIKLTLKYNSTIFINRIKLRE</sequence>